<dbReference type="AlphaFoldDB" id="A0AAW2W036"/>
<sequence length="133" mass="14625">MMLIDLILSSEEGSENNMARRAGTIQHNSRLNIVGSVVPYDYSAGQLVLSDVDVKDIPLTFTAVGIKLKPTSRRGRSRKGRGLPHSSNRKRSLGIILIETDGKAHESKRRCQLVDEDSNITLAEVATQPCQQP</sequence>
<reference evidence="2" key="2">
    <citation type="journal article" date="2024" name="Plant">
        <title>Genomic evolution and insights into agronomic trait innovations of Sesamum species.</title>
        <authorList>
            <person name="Miao H."/>
            <person name="Wang L."/>
            <person name="Qu L."/>
            <person name="Liu H."/>
            <person name="Sun Y."/>
            <person name="Le M."/>
            <person name="Wang Q."/>
            <person name="Wei S."/>
            <person name="Zheng Y."/>
            <person name="Lin W."/>
            <person name="Duan Y."/>
            <person name="Cao H."/>
            <person name="Xiong S."/>
            <person name="Wang X."/>
            <person name="Wei L."/>
            <person name="Li C."/>
            <person name="Ma Q."/>
            <person name="Ju M."/>
            <person name="Zhao R."/>
            <person name="Li G."/>
            <person name="Mu C."/>
            <person name="Tian Q."/>
            <person name="Mei H."/>
            <person name="Zhang T."/>
            <person name="Gao T."/>
            <person name="Zhang H."/>
        </authorList>
    </citation>
    <scope>NUCLEOTIDE SEQUENCE</scope>
    <source>
        <strain evidence="2">G02</strain>
    </source>
</reference>
<evidence type="ECO:0000256" key="1">
    <source>
        <dbReference type="SAM" id="MobiDB-lite"/>
    </source>
</evidence>
<comment type="caution">
    <text evidence="2">The sequence shown here is derived from an EMBL/GenBank/DDBJ whole genome shotgun (WGS) entry which is preliminary data.</text>
</comment>
<gene>
    <name evidence="2" type="ORF">Sradi_0197200</name>
</gene>
<evidence type="ECO:0000313" key="2">
    <source>
        <dbReference type="EMBL" id="KAL0434893.1"/>
    </source>
</evidence>
<reference evidence="2" key="1">
    <citation type="submission" date="2020-06" db="EMBL/GenBank/DDBJ databases">
        <authorList>
            <person name="Li T."/>
            <person name="Hu X."/>
            <person name="Zhang T."/>
            <person name="Song X."/>
            <person name="Zhang H."/>
            <person name="Dai N."/>
            <person name="Sheng W."/>
            <person name="Hou X."/>
            <person name="Wei L."/>
        </authorList>
    </citation>
    <scope>NUCLEOTIDE SEQUENCE</scope>
    <source>
        <strain evidence="2">G02</strain>
        <tissue evidence="2">Leaf</tissue>
    </source>
</reference>
<organism evidence="2">
    <name type="scientific">Sesamum radiatum</name>
    <name type="common">Black benniseed</name>
    <dbReference type="NCBI Taxonomy" id="300843"/>
    <lineage>
        <taxon>Eukaryota</taxon>
        <taxon>Viridiplantae</taxon>
        <taxon>Streptophyta</taxon>
        <taxon>Embryophyta</taxon>
        <taxon>Tracheophyta</taxon>
        <taxon>Spermatophyta</taxon>
        <taxon>Magnoliopsida</taxon>
        <taxon>eudicotyledons</taxon>
        <taxon>Gunneridae</taxon>
        <taxon>Pentapetalae</taxon>
        <taxon>asterids</taxon>
        <taxon>lamiids</taxon>
        <taxon>Lamiales</taxon>
        <taxon>Pedaliaceae</taxon>
        <taxon>Sesamum</taxon>
    </lineage>
</organism>
<protein>
    <submittedName>
        <fullName evidence="2">Uncharacterized protein</fullName>
    </submittedName>
</protein>
<accession>A0AAW2W036</accession>
<proteinExistence type="predicted"/>
<name>A0AAW2W036_SESRA</name>
<feature type="region of interest" description="Disordered" evidence="1">
    <location>
        <begin position="70"/>
        <end position="90"/>
    </location>
</feature>
<dbReference type="EMBL" id="JACGWJ010000002">
    <property type="protein sequence ID" value="KAL0434893.1"/>
    <property type="molecule type" value="Genomic_DNA"/>
</dbReference>